<accession>A0A0F9MSJ1</accession>
<keyword evidence="1" id="KW-0812">Transmembrane</keyword>
<proteinExistence type="predicted"/>
<comment type="caution">
    <text evidence="2">The sequence shown here is derived from an EMBL/GenBank/DDBJ whole genome shotgun (WGS) entry which is preliminary data.</text>
</comment>
<protein>
    <submittedName>
        <fullName evidence="2">Uncharacterized protein</fullName>
    </submittedName>
</protein>
<name>A0A0F9MSJ1_9ZZZZ</name>
<evidence type="ECO:0000256" key="1">
    <source>
        <dbReference type="SAM" id="Phobius"/>
    </source>
</evidence>
<keyword evidence="1" id="KW-0472">Membrane</keyword>
<evidence type="ECO:0000313" key="2">
    <source>
        <dbReference type="EMBL" id="KKN02327.1"/>
    </source>
</evidence>
<feature type="transmembrane region" description="Helical" evidence="1">
    <location>
        <begin position="12"/>
        <end position="31"/>
    </location>
</feature>
<feature type="transmembrane region" description="Helical" evidence="1">
    <location>
        <begin position="43"/>
        <end position="66"/>
    </location>
</feature>
<dbReference type="AlphaFoldDB" id="A0A0F9MSJ1"/>
<sequence length="74" mass="8360">MNKFIIKKEQVGYAFAYGILFGGLYFVFNSINDEGIEFARKLGRYILTALIIGFSAFLGSCGFFMINNNVKKND</sequence>
<reference evidence="2" key="1">
    <citation type="journal article" date="2015" name="Nature">
        <title>Complex archaea that bridge the gap between prokaryotes and eukaryotes.</title>
        <authorList>
            <person name="Spang A."/>
            <person name="Saw J.H."/>
            <person name="Jorgensen S.L."/>
            <person name="Zaremba-Niedzwiedzka K."/>
            <person name="Martijn J."/>
            <person name="Lind A.E."/>
            <person name="van Eijk R."/>
            <person name="Schleper C."/>
            <person name="Guy L."/>
            <person name="Ettema T.J."/>
        </authorList>
    </citation>
    <scope>NUCLEOTIDE SEQUENCE</scope>
</reference>
<gene>
    <name evidence="2" type="ORF">LCGC14_1118820</name>
</gene>
<dbReference type="EMBL" id="LAZR01005161">
    <property type="protein sequence ID" value="KKN02327.1"/>
    <property type="molecule type" value="Genomic_DNA"/>
</dbReference>
<keyword evidence="1" id="KW-1133">Transmembrane helix</keyword>
<organism evidence="2">
    <name type="scientific">marine sediment metagenome</name>
    <dbReference type="NCBI Taxonomy" id="412755"/>
    <lineage>
        <taxon>unclassified sequences</taxon>
        <taxon>metagenomes</taxon>
        <taxon>ecological metagenomes</taxon>
    </lineage>
</organism>